<evidence type="ECO:0000313" key="1">
    <source>
        <dbReference type="EMBL" id="MBL0373202.1"/>
    </source>
</evidence>
<protein>
    <submittedName>
        <fullName evidence="1">DUF2171 domain-containing protein</fullName>
    </submittedName>
</protein>
<reference evidence="1" key="1">
    <citation type="submission" date="2021-01" db="EMBL/GenBank/DDBJ databases">
        <title>Rhizobium sp. strain KVB221 16S ribosomal RNA gene Genome sequencing and assembly.</title>
        <authorList>
            <person name="Kang M."/>
        </authorList>
    </citation>
    <scope>NUCLEOTIDE SEQUENCE</scope>
    <source>
        <strain evidence="1">KVB221</strain>
    </source>
</reference>
<keyword evidence="2" id="KW-1185">Reference proteome</keyword>
<gene>
    <name evidence="1" type="ORF">JJB09_14290</name>
</gene>
<dbReference type="InterPro" id="IPR018684">
    <property type="entry name" value="DUF2171"/>
</dbReference>
<dbReference type="RefSeq" id="WP_201659263.1">
    <property type="nucleotide sequence ID" value="NZ_JAEQNC010000007.1"/>
</dbReference>
<dbReference type="EMBL" id="JAEQNC010000007">
    <property type="protein sequence ID" value="MBL0373202.1"/>
    <property type="molecule type" value="Genomic_DNA"/>
</dbReference>
<sequence>MIDASHIREHAEVITADGQHIGMVDRVEGNRIKLTKHDSLPGHADHHHFIDLSLVESAHGNRVRLSISIHDALRLVQEQDGGAAQE</sequence>
<evidence type="ECO:0000313" key="2">
    <source>
        <dbReference type="Proteomes" id="UP000633219"/>
    </source>
</evidence>
<dbReference type="AlphaFoldDB" id="A0A936YR20"/>
<comment type="caution">
    <text evidence="1">The sequence shown here is derived from an EMBL/GenBank/DDBJ whole genome shotgun (WGS) entry which is preliminary data.</text>
</comment>
<accession>A0A936YR20</accession>
<dbReference type="Proteomes" id="UP000633219">
    <property type="component" value="Unassembled WGS sequence"/>
</dbReference>
<dbReference type="Pfam" id="PF09939">
    <property type="entry name" value="DUF2171"/>
    <property type="match status" value="1"/>
</dbReference>
<name>A0A936YR20_9HYPH</name>
<organism evidence="1 2">
    <name type="scientific">Rhizobium setariae</name>
    <dbReference type="NCBI Taxonomy" id="2801340"/>
    <lineage>
        <taxon>Bacteria</taxon>
        <taxon>Pseudomonadati</taxon>
        <taxon>Pseudomonadota</taxon>
        <taxon>Alphaproteobacteria</taxon>
        <taxon>Hyphomicrobiales</taxon>
        <taxon>Rhizobiaceae</taxon>
        <taxon>Rhizobium/Agrobacterium group</taxon>
        <taxon>Rhizobium</taxon>
    </lineage>
</organism>
<proteinExistence type="predicted"/>